<evidence type="ECO:0000256" key="7">
    <source>
        <dbReference type="ARBA" id="ARBA00023136"/>
    </source>
</evidence>
<evidence type="ECO:0000256" key="4">
    <source>
        <dbReference type="ARBA" id="ARBA00022544"/>
    </source>
</evidence>
<dbReference type="NCBIfam" id="TIGR00912">
    <property type="entry name" value="2A0309"/>
    <property type="match status" value="1"/>
</dbReference>
<evidence type="ECO:0000313" key="8">
    <source>
        <dbReference type="EMBL" id="AKL96012.1"/>
    </source>
</evidence>
<protein>
    <submittedName>
        <fullName evidence="8">Spore germination protein KB</fullName>
    </submittedName>
</protein>
<dbReference type="Gene3D" id="1.20.1740.10">
    <property type="entry name" value="Amino acid/polyamine transporter I"/>
    <property type="match status" value="1"/>
</dbReference>
<evidence type="ECO:0000256" key="2">
    <source>
        <dbReference type="ARBA" id="ARBA00007998"/>
    </source>
</evidence>
<dbReference type="AlphaFoldDB" id="A0A0D8ICX9"/>
<keyword evidence="6" id="KW-1133">Transmembrane helix</keyword>
<keyword evidence="3" id="KW-0813">Transport</keyword>
<dbReference type="EMBL" id="CP009687">
    <property type="protein sequence ID" value="AKL96012.1"/>
    <property type="molecule type" value="Genomic_DNA"/>
</dbReference>
<evidence type="ECO:0000256" key="6">
    <source>
        <dbReference type="ARBA" id="ARBA00022989"/>
    </source>
</evidence>
<dbReference type="GO" id="GO:0016020">
    <property type="term" value="C:membrane"/>
    <property type="evidence" value="ECO:0007669"/>
    <property type="project" value="UniProtKB-SubCell"/>
</dbReference>
<accession>A0A0D8ICX9</accession>
<dbReference type="PANTHER" id="PTHR34975:SF2">
    <property type="entry name" value="SPORE GERMINATION PROTEIN A2"/>
    <property type="match status" value="1"/>
</dbReference>
<dbReference type="Pfam" id="PF03845">
    <property type="entry name" value="Spore_permease"/>
    <property type="match status" value="1"/>
</dbReference>
<evidence type="ECO:0000256" key="1">
    <source>
        <dbReference type="ARBA" id="ARBA00004141"/>
    </source>
</evidence>
<name>A0A0D8ICX9_9CLOT</name>
<organism evidence="8 9">
    <name type="scientific">Clostridium aceticum</name>
    <dbReference type="NCBI Taxonomy" id="84022"/>
    <lineage>
        <taxon>Bacteria</taxon>
        <taxon>Bacillati</taxon>
        <taxon>Bacillota</taxon>
        <taxon>Clostridia</taxon>
        <taxon>Eubacteriales</taxon>
        <taxon>Clostridiaceae</taxon>
        <taxon>Clostridium</taxon>
    </lineage>
</organism>
<dbReference type="OrthoDB" id="1675410at2"/>
<evidence type="ECO:0000256" key="3">
    <source>
        <dbReference type="ARBA" id="ARBA00022448"/>
    </source>
</evidence>
<dbReference type="PATRIC" id="fig|84022.5.peg.150"/>
<keyword evidence="4" id="KW-0309">Germination</keyword>
<comment type="similarity">
    <text evidence="2">Belongs to the amino acid-polyamine-organocation (APC) superfamily. Spore germination protein (SGP) (TC 2.A.3.9) family.</text>
</comment>
<proteinExistence type="inferred from homology"/>
<evidence type="ECO:0000256" key="5">
    <source>
        <dbReference type="ARBA" id="ARBA00022692"/>
    </source>
</evidence>
<dbReference type="KEGG" id="cace:CACET_c25670"/>
<sequence length="362" mass="41354">MLAGREQISIRQAMFLFLTITFSPAIRLIATYTSQVAKEASWLSPLVSLMIFIPVVLMMQSVYKNYKDISYMEVMNHILGRIMGKIVLVIYMLWTTAIIALYTRYYSERIVSSIFPNVNMSIFIIVMILLVALVLRTGITVIARMNEIILPIIVFIFFALILFTFPSIDVKNLMPVSSDSIWPIAKASMSINAILSYFFIVFFISDKISSKENIKKVGIQTIIFLTITNTILIVSTVGSLGYSITQRIPLPFLIVVKQISLFDILQKLEPVVVVMWISSDFVIIVVFTYIVLQMIKSLFNLSDTKPLINIFLIFIYIFSLYICNSRFELEQFSAKVFTPVNVVLFIILPFLIFAVGKIRKKV</sequence>
<dbReference type="STRING" id="84022.CACET_c25670"/>
<comment type="subcellular location">
    <subcellularLocation>
        <location evidence="1">Membrane</location>
        <topology evidence="1">Multi-pass membrane protein</topology>
    </subcellularLocation>
</comment>
<keyword evidence="7" id="KW-0472">Membrane</keyword>
<dbReference type="GO" id="GO:0009847">
    <property type="term" value="P:spore germination"/>
    <property type="evidence" value="ECO:0007669"/>
    <property type="project" value="InterPro"/>
</dbReference>
<dbReference type="Proteomes" id="UP000035704">
    <property type="component" value="Chromosome"/>
</dbReference>
<dbReference type="InterPro" id="IPR004761">
    <property type="entry name" value="Spore_GerAB"/>
</dbReference>
<dbReference type="PANTHER" id="PTHR34975">
    <property type="entry name" value="SPORE GERMINATION PROTEIN A2"/>
    <property type="match status" value="1"/>
</dbReference>
<evidence type="ECO:0000313" key="9">
    <source>
        <dbReference type="Proteomes" id="UP000035704"/>
    </source>
</evidence>
<reference evidence="8 9" key="1">
    <citation type="submission" date="2014-10" db="EMBL/GenBank/DDBJ databases">
        <title>Genome sequence of Clostridium aceticum DSM 1496.</title>
        <authorList>
            <person name="Poehlein A."/>
            <person name="Schiel-Bengelsdorf B."/>
            <person name="Gottschalk G."/>
            <person name="Duerre P."/>
            <person name="Daniel R."/>
        </authorList>
    </citation>
    <scope>NUCLEOTIDE SEQUENCE [LARGE SCALE GENOMIC DNA]</scope>
    <source>
        <strain evidence="8 9">DSM 1496</strain>
    </source>
</reference>
<gene>
    <name evidence="8" type="primary">gerKB4</name>
    <name evidence="8" type="ORF">CACET_c25670</name>
</gene>
<dbReference type="RefSeq" id="WP_044824727.1">
    <property type="nucleotide sequence ID" value="NZ_CP009687.1"/>
</dbReference>
<keyword evidence="5" id="KW-0812">Transmembrane</keyword>
<keyword evidence="9" id="KW-1185">Reference proteome</keyword>